<dbReference type="PROSITE" id="PS50103">
    <property type="entry name" value="ZF_C3H1"/>
    <property type="match status" value="1"/>
</dbReference>
<feature type="zinc finger region" description="C3H1-type" evidence="7">
    <location>
        <begin position="807"/>
        <end position="835"/>
    </location>
</feature>
<name>A0A9X0CYI5_9CNID</name>
<evidence type="ECO:0000313" key="11">
    <source>
        <dbReference type="EMBL" id="KAJ7378164.1"/>
    </source>
</evidence>
<dbReference type="PANTHER" id="PTHR46557">
    <property type="entry name" value="SERINE/THREONINE-PROTEIN PHOSPHATASE 1 REGULATORY SUBUNIT 10-RELATED"/>
    <property type="match status" value="1"/>
</dbReference>
<comment type="caution">
    <text evidence="11">The sequence shown here is derived from an EMBL/GenBank/DDBJ whole genome shotgun (WGS) entry which is preliminary data.</text>
</comment>
<dbReference type="InterPro" id="IPR003617">
    <property type="entry name" value="TFIIS/CRSP70_N_sub"/>
</dbReference>
<dbReference type="SMART" id="SM00509">
    <property type="entry name" value="TFS2N"/>
    <property type="match status" value="1"/>
</dbReference>
<dbReference type="GO" id="GO:0000785">
    <property type="term" value="C:chromatin"/>
    <property type="evidence" value="ECO:0007669"/>
    <property type="project" value="TreeGrafter"/>
</dbReference>
<feature type="compositionally biased region" description="Basic and acidic residues" evidence="8">
    <location>
        <begin position="315"/>
        <end position="331"/>
    </location>
</feature>
<evidence type="ECO:0000256" key="4">
    <source>
        <dbReference type="ARBA" id="ARBA00022454"/>
    </source>
</evidence>
<dbReference type="Gene3D" id="1.20.930.10">
    <property type="entry name" value="Conserved domain common to transcription factors TFIIS, elongin A, CRSP70"/>
    <property type="match status" value="1"/>
</dbReference>
<dbReference type="Pfam" id="PF08711">
    <property type="entry name" value="Med26"/>
    <property type="match status" value="1"/>
</dbReference>
<feature type="domain" description="C3H1-type" evidence="9">
    <location>
        <begin position="807"/>
        <end position="835"/>
    </location>
</feature>
<feature type="region of interest" description="Disordered" evidence="8">
    <location>
        <begin position="512"/>
        <end position="545"/>
    </location>
</feature>
<dbReference type="PANTHER" id="PTHR46557:SF1">
    <property type="entry name" value="SERINE_THREONINE-PROTEIN PHOSPHATASE 1 REGULATORY SUBUNIT 10"/>
    <property type="match status" value="1"/>
</dbReference>
<keyword evidence="7" id="KW-0863">Zinc-finger</keyword>
<dbReference type="EMBL" id="MU826369">
    <property type="protein sequence ID" value="KAJ7378164.1"/>
    <property type="molecule type" value="Genomic_DNA"/>
</dbReference>
<evidence type="ECO:0000256" key="3">
    <source>
        <dbReference type="ARBA" id="ARBA00022330"/>
    </source>
</evidence>
<feature type="compositionally biased region" description="Basic and acidic residues" evidence="8">
    <location>
        <begin position="192"/>
        <end position="201"/>
    </location>
</feature>
<feature type="compositionally biased region" description="Basic residues" evidence="8">
    <location>
        <begin position="790"/>
        <end position="806"/>
    </location>
</feature>
<evidence type="ECO:0000256" key="7">
    <source>
        <dbReference type="PROSITE-ProRule" id="PRU00723"/>
    </source>
</evidence>
<dbReference type="InterPro" id="IPR017923">
    <property type="entry name" value="TFIIS_N"/>
</dbReference>
<feature type="region of interest" description="Disordered" evidence="8">
    <location>
        <begin position="308"/>
        <end position="410"/>
    </location>
</feature>
<keyword evidence="5 6" id="KW-0539">Nucleus</keyword>
<keyword evidence="7" id="KW-0862">Zinc</keyword>
<evidence type="ECO:0000256" key="6">
    <source>
        <dbReference type="PROSITE-ProRule" id="PRU00649"/>
    </source>
</evidence>
<feature type="compositionally biased region" description="Basic residues" evidence="8">
    <location>
        <begin position="401"/>
        <end position="410"/>
    </location>
</feature>
<dbReference type="PROSITE" id="PS51319">
    <property type="entry name" value="TFIIS_N"/>
    <property type="match status" value="1"/>
</dbReference>
<feature type="compositionally biased region" description="Acidic residues" evidence="8">
    <location>
        <begin position="767"/>
        <end position="783"/>
    </location>
</feature>
<dbReference type="GO" id="GO:0072357">
    <property type="term" value="C:PTW/PP1 phosphatase complex"/>
    <property type="evidence" value="ECO:0007669"/>
    <property type="project" value="TreeGrafter"/>
</dbReference>
<evidence type="ECO:0000259" key="10">
    <source>
        <dbReference type="PROSITE" id="PS51319"/>
    </source>
</evidence>
<protein>
    <recommendedName>
        <fullName evidence="3">Serine/threonine-protein phosphatase 1 regulatory subunit 10</fullName>
    </recommendedName>
</protein>
<feature type="compositionally biased region" description="Polar residues" evidence="8">
    <location>
        <begin position="332"/>
        <end position="349"/>
    </location>
</feature>
<comment type="subcellular location">
    <subcellularLocation>
        <location evidence="2">Chromosome</location>
    </subcellularLocation>
    <subcellularLocation>
        <location evidence="1 6">Nucleus</location>
    </subcellularLocation>
</comment>
<dbReference type="CDD" id="cd00183">
    <property type="entry name" value="TFIIS_I"/>
    <property type="match status" value="1"/>
</dbReference>
<dbReference type="GO" id="GO:0005634">
    <property type="term" value="C:nucleus"/>
    <property type="evidence" value="ECO:0007669"/>
    <property type="project" value="UniProtKB-SubCell"/>
</dbReference>
<feature type="domain" description="TFIIS N-terminal" evidence="10">
    <location>
        <begin position="82"/>
        <end position="155"/>
    </location>
</feature>
<gene>
    <name evidence="11" type="ORF">OS493_024829</name>
</gene>
<evidence type="ECO:0000256" key="5">
    <source>
        <dbReference type="ARBA" id="ARBA00023242"/>
    </source>
</evidence>
<keyword evidence="4" id="KW-0158">Chromosome</keyword>
<dbReference type="AlphaFoldDB" id="A0A9X0CYI5"/>
<feature type="region of interest" description="Disordered" evidence="8">
    <location>
        <begin position="767"/>
        <end position="807"/>
    </location>
</feature>
<accession>A0A9X0CYI5</accession>
<reference evidence="11" key="1">
    <citation type="submission" date="2023-01" db="EMBL/GenBank/DDBJ databases">
        <title>Genome assembly of the deep-sea coral Lophelia pertusa.</title>
        <authorList>
            <person name="Herrera S."/>
            <person name="Cordes E."/>
        </authorList>
    </citation>
    <scope>NUCLEOTIDE SEQUENCE</scope>
    <source>
        <strain evidence="11">USNM1676648</strain>
        <tissue evidence="11">Polyp</tissue>
    </source>
</reference>
<dbReference type="Proteomes" id="UP001163046">
    <property type="component" value="Unassembled WGS sequence"/>
</dbReference>
<evidence type="ECO:0000259" key="9">
    <source>
        <dbReference type="PROSITE" id="PS50103"/>
    </source>
</evidence>
<feature type="compositionally biased region" description="Low complexity" evidence="8">
    <location>
        <begin position="374"/>
        <end position="392"/>
    </location>
</feature>
<dbReference type="OrthoDB" id="2138378at2759"/>
<organism evidence="11 12">
    <name type="scientific">Desmophyllum pertusum</name>
    <dbReference type="NCBI Taxonomy" id="174260"/>
    <lineage>
        <taxon>Eukaryota</taxon>
        <taxon>Metazoa</taxon>
        <taxon>Cnidaria</taxon>
        <taxon>Anthozoa</taxon>
        <taxon>Hexacorallia</taxon>
        <taxon>Scleractinia</taxon>
        <taxon>Caryophylliina</taxon>
        <taxon>Caryophylliidae</taxon>
        <taxon>Desmophyllum</taxon>
    </lineage>
</organism>
<evidence type="ECO:0000256" key="2">
    <source>
        <dbReference type="ARBA" id="ARBA00004286"/>
    </source>
</evidence>
<dbReference type="SUPFAM" id="SSF47676">
    <property type="entry name" value="Conserved domain common to transcription factors TFIIS, elongin A, CRSP70"/>
    <property type="match status" value="1"/>
</dbReference>
<feature type="compositionally biased region" description="Low complexity" evidence="8">
    <location>
        <begin position="275"/>
        <end position="292"/>
    </location>
</feature>
<keyword evidence="12" id="KW-1185">Reference proteome</keyword>
<feature type="compositionally biased region" description="Basic and acidic residues" evidence="8">
    <location>
        <begin position="210"/>
        <end position="225"/>
    </location>
</feature>
<evidence type="ECO:0000256" key="1">
    <source>
        <dbReference type="ARBA" id="ARBA00004123"/>
    </source>
</evidence>
<dbReference type="GO" id="GO:0008270">
    <property type="term" value="F:zinc ion binding"/>
    <property type="evidence" value="ECO:0007669"/>
    <property type="project" value="UniProtKB-KW"/>
</dbReference>
<sequence length="840" mass="90275">MGTSGGGEPRTLLNALGPMLGSLGDIKTPQEVVRVISFMRDAEKLMSRCIYLNILKATISAAKENETSSETLEKFMSIGGWSILNRWLVEAKKSENFPILVEVLEVLRDLPVNIDTLKQGNTGKIIKHLTKLENQDVKKLASAIVKQWMSLVRNQTGISDKIDKPKQNGSADGEDTLQGSKQAASLLSTEGKPAKRMRDNSSTDSNRSPQPEKKSKTLSEVKSDVKQSMAQKSLSKVKVIPPQPKPVAMESAGFMDALTSAASAAPVVRKRKRVTTAAKTGTTNTTTAASSTATTKPTYTGILDAILDSQSQTHGQEDVREKEKESKETDSNKSGSTPSGSPENASSAPSKRDSMGGDMGDFTKGSESSEKENSPNSASQTSTDTTTTVGDDTASEEKPAKKSKKGKKVHWPADDTNLATFHFFEMDEDERALVRHPVNFLDAAHNEMVRERQLVEQAKRFSEDIMAERIKWYRPKALTIEHQAERGAKSSENQIQKTREASILADIFLTKSSLPDSPAEPESENQKGNSEEPRVIPHDEKGTTHVPAKAPAVPANNSGVQLPPALMSLLSSATSNPAGSVPQGTLDRAPFTVQSLLDKLMKPSQQTGLPLMGPNSQPHLQNEPGSSLPSALQHILEPLQQNKMGPPRMQGPGPGMGPGAGLLGAAPGDPMGLNVFRPPGPMGPRGVQGPHLRPDMPPHFQGPGGPRQGPPIGPLFPGPDGPMMGPRMRGHMPLRMQGGPGLGRAMPTGPRPLLPEMAQRDDFLSDQFDDGGEYGDEDEDGDLGDMNMRGRGRGMPRGRARGRGRGRGAPPICRHFVSKRGCLRGSTCHFLHPGINGPPV</sequence>
<keyword evidence="7" id="KW-0479">Metal-binding</keyword>
<dbReference type="InterPro" id="IPR035441">
    <property type="entry name" value="TFIIS/LEDGF_dom_sf"/>
</dbReference>
<feature type="region of interest" description="Disordered" evidence="8">
    <location>
        <begin position="159"/>
        <end position="239"/>
    </location>
</feature>
<dbReference type="GO" id="GO:0008157">
    <property type="term" value="F:protein phosphatase 1 binding"/>
    <property type="evidence" value="ECO:0007669"/>
    <property type="project" value="TreeGrafter"/>
</dbReference>
<evidence type="ECO:0000313" key="12">
    <source>
        <dbReference type="Proteomes" id="UP001163046"/>
    </source>
</evidence>
<dbReference type="InterPro" id="IPR000571">
    <property type="entry name" value="Znf_CCCH"/>
</dbReference>
<evidence type="ECO:0000256" key="8">
    <source>
        <dbReference type="SAM" id="MobiDB-lite"/>
    </source>
</evidence>
<proteinExistence type="predicted"/>
<feature type="compositionally biased region" description="Polar residues" evidence="8">
    <location>
        <begin position="177"/>
        <end position="188"/>
    </location>
</feature>
<feature type="region of interest" description="Disordered" evidence="8">
    <location>
        <begin position="273"/>
        <end position="292"/>
    </location>
</feature>
<feature type="compositionally biased region" description="Basic and acidic residues" evidence="8">
    <location>
        <begin position="529"/>
        <end position="543"/>
    </location>
</feature>